<evidence type="ECO:0000313" key="2">
    <source>
        <dbReference type="EMBL" id="MBA2872287.1"/>
    </source>
</evidence>
<dbReference type="AlphaFoldDB" id="A0A7V9Z1B7"/>
<dbReference type="Proteomes" id="UP000580891">
    <property type="component" value="Unassembled WGS sequence"/>
</dbReference>
<dbReference type="InterPro" id="IPR023214">
    <property type="entry name" value="HAD_sf"/>
</dbReference>
<dbReference type="Pfam" id="PF00702">
    <property type="entry name" value="Hydrolase"/>
    <property type="match status" value="1"/>
</dbReference>
<evidence type="ECO:0000313" key="3">
    <source>
        <dbReference type="Proteomes" id="UP000580891"/>
    </source>
</evidence>
<dbReference type="SFLD" id="SFLDG01129">
    <property type="entry name" value="C1.5:_HAD__Beta-PGM__Phosphata"/>
    <property type="match status" value="1"/>
</dbReference>
<dbReference type="SUPFAM" id="SSF56784">
    <property type="entry name" value="HAD-like"/>
    <property type="match status" value="1"/>
</dbReference>
<proteinExistence type="predicted"/>
<keyword evidence="1" id="KW-0378">Hydrolase</keyword>
<dbReference type="SFLD" id="SFLDS00003">
    <property type="entry name" value="Haloacid_Dehalogenase"/>
    <property type="match status" value="1"/>
</dbReference>
<dbReference type="GO" id="GO:0016787">
    <property type="term" value="F:hydrolase activity"/>
    <property type="evidence" value="ECO:0007669"/>
    <property type="project" value="UniProtKB-KW"/>
</dbReference>
<organism evidence="2 3">
    <name type="scientific">[Anoxybacillus] calidus</name>
    <dbReference type="NCBI Taxonomy" id="575178"/>
    <lineage>
        <taxon>Bacteria</taxon>
        <taxon>Bacillati</taxon>
        <taxon>Bacillota</taxon>
        <taxon>Bacilli</taxon>
        <taxon>Bacillales</taxon>
        <taxon>Anoxybacillaceae</taxon>
        <taxon>Paranoxybacillus</taxon>
    </lineage>
</organism>
<accession>A0A7V9Z1B7</accession>
<keyword evidence="3" id="KW-1185">Reference proteome</keyword>
<reference evidence="2 3" key="1">
    <citation type="submission" date="2020-07" db="EMBL/GenBank/DDBJ databases">
        <title>Genomic Encyclopedia of Type Strains, Phase IV (KMG-IV): sequencing the most valuable type-strain genomes for metagenomic binning, comparative biology and taxonomic classification.</title>
        <authorList>
            <person name="Goeker M."/>
        </authorList>
    </citation>
    <scope>NUCLEOTIDE SEQUENCE [LARGE SCALE GENOMIC DNA]</scope>
    <source>
        <strain evidence="2 3">DSM 25220</strain>
    </source>
</reference>
<dbReference type="PANTHER" id="PTHR43316">
    <property type="entry name" value="HYDROLASE, HALOACID DELAHOGENASE-RELATED"/>
    <property type="match status" value="1"/>
</dbReference>
<evidence type="ECO:0000256" key="1">
    <source>
        <dbReference type="ARBA" id="ARBA00022801"/>
    </source>
</evidence>
<protein>
    <submittedName>
        <fullName evidence="2">FMN phosphatase YigB (HAD superfamily)</fullName>
    </submittedName>
</protein>
<dbReference type="InterPro" id="IPR036412">
    <property type="entry name" value="HAD-like_sf"/>
</dbReference>
<dbReference type="InterPro" id="IPR051540">
    <property type="entry name" value="S-2-haloacid_dehalogenase"/>
</dbReference>
<gene>
    <name evidence="2" type="ORF">HNQ85_002596</name>
</gene>
<dbReference type="RefSeq" id="WP_181538065.1">
    <property type="nucleotide sequence ID" value="NZ_JACDUU010000006.1"/>
</dbReference>
<dbReference type="EMBL" id="JACDUU010000006">
    <property type="protein sequence ID" value="MBA2872287.1"/>
    <property type="molecule type" value="Genomic_DNA"/>
</dbReference>
<comment type="caution">
    <text evidence="2">The sequence shown here is derived from an EMBL/GenBank/DDBJ whole genome shotgun (WGS) entry which is preliminary data.</text>
</comment>
<sequence>MSTTIKVIVFDLDGTLYEDTHHFAYYAKRIEEKLSEDKREKFRSDYEAVLSGHHPLKIGSVYDVQRDLILLVRDGVVKEAYHWDGTKLTANEIQTIYPNKITVNLDNMFSIGDLWWVPSSIGRHYGLNNEDTYQAFLETRKYMMSPQFQMKPINGLLETLTEIRDDIKLVLMTNSPKPDSEVILEKLGLSMCFHKKIFEAGKPVKTAERFEWIARIYAVRFDEIMSVGDNLLNDIIPARNLGCKTIYIDSHKIGNEESADIVVDKLKDSLEVLRKLANPLH</sequence>
<name>A0A7V9Z1B7_9BACL</name>
<dbReference type="Gene3D" id="3.40.50.1000">
    <property type="entry name" value="HAD superfamily/HAD-like"/>
    <property type="match status" value="1"/>
</dbReference>